<dbReference type="PANTHER" id="PTHR12768:SF4">
    <property type="entry name" value="BECLIN-1"/>
    <property type="match status" value="1"/>
</dbReference>
<sequence>MGSKSQIVKVTYSYNQGDNTDPNPSDADALNEAGTLSNQTQQQKLLKSKTILNLYSSNEFSLGKLFNFNKLDVSMIALLDILYQIGKKLSTINQEIELPYGISKRRDSIGGKSIRVTSNGEWTHSCKFLLTNLNWILAYASAHPSPSST</sequence>
<dbReference type="GO" id="GO:0030674">
    <property type="term" value="F:protein-macromolecule adaptor activity"/>
    <property type="evidence" value="ECO:0007669"/>
    <property type="project" value="TreeGrafter"/>
</dbReference>
<dbReference type="GO" id="GO:0000423">
    <property type="term" value="P:mitophagy"/>
    <property type="evidence" value="ECO:0007669"/>
    <property type="project" value="TreeGrafter"/>
</dbReference>
<keyword evidence="4" id="KW-1185">Reference proteome</keyword>
<proteinExistence type="inferred from homology"/>
<dbReference type="PANTHER" id="PTHR12768">
    <property type="entry name" value="BECLIN 1"/>
    <property type="match status" value="1"/>
</dbReference>
<accession>A0AAW0FAY3</accession>
<protein>
    <submittedName>
        <fullName evidence="3">Autophagy protein 6</fullName>
    </submittedName>
</protein>
<dbReference type="Proteomes" id="UP001385951">
    <property type="component" value="Unassembled WGS sequence"/>
</dbReference>
<reference evidence="3 4" key="1">
    <citation type="submission" date="2022-09" db="EMBL/GenBank/DDBJ databases">
        <authorList>
            <person name="Palmer J.M."/>
        </authorList>
    </citation>
    <scope>NUCLEOTIDE SEQUENCE [LARGE SCALE GENOMIC DNA]</scope>
    <source>
        <strain evidence="3 4">DSM 7382</strain>
    </source>
</reference>
<comment type="caution">
    <text evidence="3">The sequence shown here is derived from an EMBL/GenBank/DDBJ whole genome shotgun (WGS) entry which is preliminary data.</text>
</comment>
<dbReference type="GO" id="GO:0000407">
    <property type="term" value="C:phagophore assembly site"/>
    <property type="evidence" value="ECO:0007669"/>
    <property type="project" value="TreeGrafter"/>
</dbReference>
<dbReference type="GO" id="GO:0034272">
    <property type="term" value="C:phosphatidylinositol 3-kinase complex, class III, type II"/>
    <property type="evidence" value="ECO:0007669"/>
    <property type="project" value="TreeGrafter"/>
</dbReference>
<evidence type="ECO:0000256" key="1">
    <source>
        <dbReference type="ARBA" id="ARBA00005965"/>
    </source>
</evidence>
<dbReference type="GO" id="GO:0006995">
    <property type="term" value="P:cellular response to nitrogen starvation"/>
    <property type="evidence" value="ECO:0007669"/>
    <property type="project" value="TreeGrafter"/>
</dbReference>
<dbReference type="GO" id="GO:0034271">
    <property type="term" value="C:phosphatidylinositol 3-kinase complex, class III, type I"/>
    <property type="evidence" value="ECO:0007669"/>
    <property type="project" value="TreeGrafter"/>
</dbReference>
<feature type="domain" description="Atg6 BARA" evidence="2">
    <location>
        <begin position="1"/>
        <end position="141"/>
    </location>
</feature>
<dbReference type="EMBL" id="JASBNA010000100">
    <property type="protein sequence ID" value="KAK7676912.1"/>
    <property type="molecule type" value="Genomic_DNA"/>
</dbReference>
<evidence type="ECO:0000259" key="2">
    <source>
        <dbReference type="Pfam" id="PF04111"/>
    </source>
</evidence>
<evidence type="ECO:0000313" key="4">
    <source>
        <dbReference type="Proteomes" id="UP001385951"/>
    </source>
</evidence>
<dbReference type="InterPro" id="IPR007243">
    <property type="entry name" value="Atg6/Beclin"/>
</dbReference>
<dbReference type="InterPro" id="IPR038274">
    <property type="entry name" value="Atg6/Beclin_C_sf"/>
</dbReference>
<comment type="similarity">
    <text evidence="1">Belongs to the beclin family.</text>
</comment>
<dbReference type="GO" id="GO:0045324">
    <property type="term" value="P:late endosome to vacuole transport"/>
    <property type="evidence" value="ECO:0007669"/>
    <property type="project" value="TreeGrafter"/>
</dbReference>
<dbReference type="Pfam" id="PF04111">
    <property type="entry name" value="APG6"/>
    <property type="match status" value="1"/>
</dbReference>
<organism evidence="3 4">
    <name type="scientific">Cerrena zonata</name>
    <dbReference type="NCBI Taxonomy" id="2478898"/>
    <lineage>
        <taxon>Eukaryota</taxon>
        <taxon>Fungi</taxon>
        <taxon>Dikarya</taxon>
        <taxon>Basidiomycota</taxon>
        <taxon>Agaricomycotina</taxon>
        <taxon>Agaricomycetes</taxon>
        <taxon>Polyporales</taxon>
        <taxon>Cerrenaceae</taxon>
        <taxon>Cerrena</taxon>
    </lineage>
</organism>
<dbReference type="GO" id="GO:0043548">
    <property type="term" value="F:phosphatidylinositol 3-kinase binding"/>
    <property type="evidence" value="ECO:0007669"/>
    <property type="project" value="TreeGrafter"/>
</dbReference>
<gene>
    <name evidence="3" type="primary">ATG6</name>
    <name evidence="3" type="ORF">QCA50_020101</name>
</gene>
<dbReference type="GO" id="GO:0000045">
    <property type="term" value="P:autophagosome assembly"/>
    <property type="evidence" value="ECO:0007669"/>
    <property type="project" value="TreeGrafter"/>
</dbReference>
<name>A0AAW0FAY3_9APHY</name>
<dbReference type="InterPro" id="IPR040455">
    <property type="entry name" value="Atg6_BARA"/>
</dbReference>
<dbReference type="AlphaFoldDB" id="A0AAW0FAY3"/>
<dbReference type="Gene3D" id="1.10.418.40">
    <property type="entry name" value="Autophagy protein 6/Beclin 1"/>
    <property type="match status" value="1"/>
</dbReference>
<evidence type="ECO:0000313" key="3">
    <source>
        <dbReference type="EMBL" id="KAK7676912.1"/>
    </source>
</evidence>